<keyword evidence="2" id="KW-1185">Reference proteome</keyword>
<dbReference type="RefSeq" id="WP_168547150.1">
    <property type="nucleotide sequence ID" value="NZ_BAAAKS010000062.1"/>
</dbReference>
<dbReference type="EMBL" id="JAAXOQ010000027">
    <property type="protein sequence ID" value="NKY20184.1"/>
    <property type="molecule type" value="Genomic_DNA"/>
</dbReference>
<reference evidence="1 2" key="1">
    <citation type="submission" date="2020-04" db="EMBL/GenBank/DDBJ databases">
        <title>MicrobeNet Type strains.</title>
        <authorList>
            <person name="Nicholson A.C."/>
        </authorList>
    </citation>
    <scope>NUCLEOTIDE SEQUENCE [LARGE SCALE GENOMIC DNA]</scope>
    <source>
        <strain evidence="1 2">DSM 44113</strain>
    </source>
</reference>
<comment type="caution">
    <text evidence="1">The sequence shown here is derived from an EMBL/GenBank/DDBJ whole genome shotgun (WGS) entry which is preliminary data.</text>
</comment>
<sequence>MAEYRAVRRLNLAQIAAKAAVLNGRKPDPRALKVLRKHSDPLADAEPA</sequence>
<protein>
    <submittedName>
        <fullName evidence="1">Uncharacterized protein</fullName>
    </submittedName>
</protein>
<name>A0A846X477_9ACTN</name>
<dbReference type="AlphaFoldDB" id="A0A846X477"/>
<dbReference type="Proteomes" id="UP000582646">
    <property type="component" value="Unassembled WGS sequence"/>
</dbReference>
<accession>A0A846X477</accession>
<organism evidence="1 2">
    <name type="scientific">Tsukamurella spumae</name>
    <dbReference type="NCBI Taxonomy" id="44753"/>
    <lineage>
        <taxon>Bacteria</taxon>
        <taxon>Bacillati</taxon>
        <taxon>Actinomycetota</taxon>
        <taxon>Actinomycetes</taxon>
        <taxon>Mycobacteriales</taxon>
        <taxon>Tsukamurellaceae</taxon>
        <taxon>Tsukamurella</taxon>
    </lineage>
</organism>
<evidence type="ECO:0000313" key="2">
    <source>
        <dbReference type="Proteomes" id="UP000582646"/>
    </source>
</evidence>
<gene>
    <name evidence="1" type="ORF">HF999_17630</name>
</gene>
<proteinExistence type="predicted"/>
<evidence type="ECO:0000313" key="1">
    <source>
        <dbReference type="EMBL" id="NKY20184.1"/>
    </source>
</evidence>